<evidence type="ECO:0000313" key="1">
    <source>
        <dbReference type="EMBL" id="AUV81339.1"/>
    </source>
</evidence>
<dbReference type="EMBL" id="CP026309">
    <property type="protein sequence ID" value="AUV81339.1"/>
    <property type="molecule type" value="Genomic_DNA"/>
</dbReference>
<dbReference type="KEGG" id="srub:C2R22_06405"/>
<proteinExistence type="predicted"/>
<dbReference type="OrthoDB" id="200001at2157"/>
<organism evidence="1 2">
    <name type="scientific">Salinigranum rubrum</name>
    <dbReference type="NCBI Taxonomy" id="755307"/>
    <lineage>
        <taxon>Archaea</taxon>
        <taxon>Methanobacteriati</taxon>
        <taxon>Methanobacteriota</taxon>
        <taxon>Stenosarchaea group</taxon>
        <taxon>Halobacteria</taxon>
        <taxon>Halobacteriales</taxon>
        <taxon>Haloferacaceae</taxon>
        <taxon>Salinigranum</taxon>
    </lineage>
</organism>
<reference evidence="1 2" key="1">
    <citation type="submission" date="2018-01" db="EMBL/GenBank/DDBJ databases">
        <title>Complete genome sequence of Salinigranum rubrum GX10T, an extremely halophilic archaeon isolated from a marine solar saltern.</title>
        <authorList>
            <person name="Han S."/>
        </authorList>
    </citation>
    <scope>NUCLEOTIDE SEQUENCE [LARGE SCALE GENOMIC DNA]</scope>
    <source>
        <strain evidence="1 2">GX10</strain>
    </source>
</reference>
<sequence length="182" mass="20519">MANDISDMTDATNMESFFEQLSETYSEAFKRNLDAQAAFADQWMESMEEAMSEERLDDASEGAVRAYEAWMDAAESSFERVGDALEGEDVDPEEFRDIWFNAANRAFKESMSTTAFAAATGQNVEDVLDLQAQMNEAAQDTLHGMGFATTGDVREVGERLVEIERRQHAIEEKLDKLLEQEE</sequence>
<keyword evidence="2" id="KW-1185">Reference proteome</keyword>
<accession>A0A2I8VJT5</accession>
<protein>
    <submittedName>
        <fullName evidence="1">Poly(R)-hydroxyalkanoic acid synthase subunit</fullName>
    </submittedName>
</protein>
<name>A0A2I8VJT5_9EURY</name>
<dbReference type="Proteomes" id="UP000236584">
    <property type="component" value="Chromosome"/>
</dbReference>
<dbReference type="AlphaFoldDB" id="A0A2I8VJT5"/>
<dbReference type="RefSeq" id="WP_103425027.1">
    <property type="nucleotide sequence ID" value="NZ_CP026309.1"/>
</dbReference>
<gene>
    <name evidence="1" type="ORF">C2R22_06405</name>
</gene>
<dbReference type="GeneID" id="35591705"/>
<evidence type="ECO:0000313" key="2">
    <source>
        <dbReference type="Proteomes" id="UP000236584"/>
    </source>
</evidence>